<feature type="region of interest" description="Disordered" evidence="1">
    <location>
        <begin position="17"/>
        <end position="38"/>
    </location>
</feature>
<evidence type="ECO:0000313" key="2">
    <source>
        <dbReference type="EMBL" id="CAD8167982.1"/>
    </source>
</evidence>
<dbReference type="OrthoDB" id="305363at2759"/>
<comment type="caution">
    <text evidence="2">The sequence shown here is derived from an EMBL/GenBank/DDBJ whole genome shotgun (WGS) entry which is preliminary data.</text>
</comment>
<evidence type="ECO:0000313" key="3">
    <source>
        <dbReference type="Proteomes" id="UP000683925"/>
    </source>
</evidence>
<dbReference type="EMBL" id="CAJJDP010000051">
    <property type="protein sequence ID" value="CAD8167982.1"/>
    <property type="molecule type" value="Genomic_DNA"/>
</dbReference>
<feature type="compositionally biased region" description="Polar residues" evidence="1">
    <location>
        <begin position="2208"/>
        <end position="2222"/>
    </location>
</feature>
<evidence type="ECO:0000256" key="1">
    <source>
        <dbReference type="SAM" id="MobiDB-lite"/>
    </source>
</evidence>
<accession>A0A8S1UVM5</accession>
<proteinExistence type="predicted"/>
<gene>
    <name evidence="2" type="ORF">POCTA_138.1.T0510056</name>
</gene>
<protein>
    <submittedName>
        <fullName evidence="2">Uncharacterized protein</fullName>
    </submittedName>
</protein>
<dbReference type="Proteomes" id="UP000683925">
    <property type="component" value="Unassembled WGS sequence"/>
</dbReference>
<keyword evidence="3" id="KW-1185">Reference proteome</keyword>
<feature type="compositionally biased region" description="Low complexity" evidence="1">
    <location>
        <begin position="718"/>
        <end position="729"/>
    </location>
</feature>
<organism evidence="2 3">
    <name type="scientific">Paramecium octaurelia</name>
    <dbReference type="NCBI Taxonomy" id="43137"/>
    <lineage>
        <taxon>Eukaryota</taxon>
        <taxon>Sar</taxon>
        <taxon>Alveolata</taxon>
        <taxon>Ciliophora</taxon>
        <taxon>Intramacronucleata</taxon>
        <taxon>Oligohymenophorea</taxon>
        <taxon>Peniculida</taxon>
        <taxon>Parameciidae</taxon>
        <taxon>Paramecium</taxon>
    </lineage>
</organism>
<feature type="compositionally biased region" description="Polar residues" evidence="1">
    <location>
        <begin position="23"/>
        <end position="35"/>
    </location>
</feature>
<feature type="region of interest" description="Disordered" evidence="1">
    <location>
        <begin position="2190"/>
        <end position="2230"/>
    </location>
</feature>
<dbReference type="OMA" id="HEIYYYL"/>
<feature type="region of interest" description="Disordered" evidence="1">
    <location>
        <begin position="706"/>
        <end position="730"/>
    </location>
</feature>
<name>A0A8S1UVM5_PAROT</name>
<reference evidence="2" key="1">
    <citation type="submission" date="2021-01" db="EMBL/GenBank/DDBJ databases">
        <authorList>
            <consortium name="Genoscope - CEA"/>
            <person name="William W."/>
        </authorList>
    </citation>
    <scope>NUCLEOTIDE SEQUENCE</scope>
</reference>
<sequence length="3017" mass="357449">MKQTQFLYQESIKEQKESKAQVKKSNGNQKLNISEKQFGDGPNQSTIYSIVNLAINESQNEKVLFPSSLIAQSSKIKPQVIVNKNTEIARSLKKLKPLSTPDATSELIQLGKGNSYDLNLNGPKLQVYLKQLNKLTDGLFKKSQTYLLFGSIEQKIRQNTVLCILRIQKLKFFNDYNSKNHKNPALFCWEAVYRKQSLMKTLPKDYYGTQGDLLDFIYTKHGNEIVEIVLWKVKNNEEKYVGQFDLINEDYFGAKEILDYQKKVISENYVEKEMFKTMKQTKSYIGNVQFQIVLFGSNKIPQSKYSGIPGSPKTEEERARHRLIDQAMSGQEYRWFIDENDKLVIQKIDTITLEIVAECSLEVVTTECGQLTIVYEQKYNNPDLNGRSRPNSRQMRKQHFDATMALIQELDRNGQFTEIQANLRALSRQGRLSKGAIQDALYQMGCTANQLLLTECGEFGDCLMDFLLVTDDLAGVLEAMQEIKLLGEDELNLENFSNNLFQLIGQHLRKNTNLKAIISFIKALEKKPEVAILIQNYSYASENVLTNQPPFLQYFNPKNYEHVMVLGKLNKMVELFKIETKFTKALKQAHVEAKKSIYFEIPCFPKDQNLEKKAESLQLKSIGQNIIHEIVRRQKWEKSHMIFEKYPEWFFVADFSGTTPFSSMLEKAPYDVLQSLFNAYPTQLNTIFQQFNPYQEADIGNVPIKRLKNSNDEGEGGQQTNKQNKAKQQPFKGLVSQKEYRKNMVHSVILNRNLTTQEIFEILKTIELLINQSNNNNFSIIRTQKLGAGDFTPLGLYLEVIRSKCKKKLDKVQREFGTSLFICQLLMPDQHQPQEEQGKSEVLFNWDSKSQFIIQSIISKLPESLFQQIDGLLRFMQWIPSLEQLKSIRYINLPIRFLIKHKQQQKLILLLQQMYNEVKQMEYDPNKLDSDEVLQIIYYFQIQILMLLEIRNLKTQQLESISSLIVHQLTDFSSSYTEILVVPMPTNIISSYYHIKCVYKGNPGTLLELLNLVQFNTLITELEFKNLDRLDTKLLGKALSNTKDKEPLKDLIKLLLIKDQNKNDPEKLDYNSQEFSIIINPNKILDENADFYRYELDKKQVEKYLVMLKADKVLSLLYDDSQFSRIAHSLILNSFSTKKSVGITQQQIMLWIRNNDLKISPKWKRLYIDYFRNKMDLYFMHCLIDIEIPKTKRTYINQHKLQPYIAAQGNSWASLLNFKQFTQALKDNIQFVDIEDSIRAVAINGQYDRVEILIPHIKDPQILRQTIQLVSIIAQSQLTSQSEYRNYTKRKLCTIQDILQSEDEGEDDEQKTKRTIPENLNKQELKKLLRDRLDEDQKPNQYGYFRHKTILNQYVIHNFELIQFKPKNTNKQQKEKWKIENVKFPEVLDQIRTPVSVSSQLQEMNSNIQIEFDQYLKLQYPKYEKIDLNKFEQQFEKDVLAFRYLKNWKQAIQRQNISSLFSQGYQESDKFSYKNVLNLLMNESKKYGVRLCQKDEDYEIILQMLVFYRFITVEDYINQIISSNKEDKIKNNLLFVILEQILNCKGNKQFEIYQMKNQDIYIKLISLIIKNLKIFDEEDLEFMINNIIKPIQLMLEKSQKINLNPLKIYKVKLAGEILVRLDQTRIKDQFKDNIINLAKIIRDKNLKDKTLQQFANGYLPQQAQEIKQKRETPKDIISSFKKKTLDEMLEQVDLTYYVSKFSDRDCEDIFQELFKLPRDWNKKQDLLNKFDRKLIESLIFYRRFKTYDTLIHQILLKKICKNYSDEQQLKKQFLLFQEYDIKTEKSKSKKEAKDKVELGADDTVVQEPNDRIVQEANEKFKQQATKNKGAMTTQESMASIAAQFGFYEYFDTLHRLNVRLKEMQKFPCIRFMLETNDQLQTLAEEFEKRDFNYLSNCIKMMRYLRLNHYEANSFSLYFVNEIMQSFLIQDASQISTPCLNIIKQYLMIKGRSQQIWQDSLIQKKLQIVYPKYVKMVFSKRIQEHSLIRLKISGIEKGVKFCFPSNYDPESNQYSISKEDIRRTSTQRPMVSIDQYIECLDKNHPLRLDNEMINDPEFQKILKILQLPYQNQEILVDKINVIQFLKQILYHDHEIYYYLLNFPLFWYDQQIPKNNLIIYTFFFELELGLVFFRALLISEPRKLDLVLNIYFYSLRDYVTDEGENLDEDREQQKYNIDSDWEFYEQEVTDNEGEDAEQQGQVEQDKARSQAYNEQISNDEQGQEVSKKKKKKKVLKQKVKDYIELKKGLRRAITKKCSYQVRFQIYLQLLLLAATNEESFSQVQKYLIENKALPPLQQPKVMDPLVQSRLVEQGYKQHSYKQLIEQFDQGIIQLSQQQLEDITHLKDIMKFNQTIKEKQYSIVFQFLIFQVYNSQYSAYQNIIDKLLDHPAYTCLSKQKNQIFSSSLYNDKQFQDEIISYHIKNRLIKDQKIYEIKRIQMRRDFVDKFFEAKSNQQFTNDKWIHIICLLKYCSELENQFLDFVIQENKKKYQVIFNIDQQNMQKNYEYGYQAADTFNSSYFFKFEIANNFTTPTYEYTKKRSKYHGGLFSYIFTVDITINILRSKNPNNPFPIPQLNSKTYDELEKMFRIYMFDFVSYLFLQDQVHRFIEMYRISEADQVDSSLVHKKLTIENYLQLQDVQLVKQYYLDDSIKSFYRNLSDKQSLRQYIEQSENEINEINNIEYYQGKLSYPNPRIIREIKIRLNENVYTLPFSNYKPRIHNQYNQKIELDLTFPELYPVTILQVYKYIPDIITEVESIQKFDSLSILYSACIELNTYSQLLYDFMTNMPSMEELQEENPKPRDVIWPLVQKKNNLAKGYSDNFIYTYFPESIPIYLILFLTENLKIELNHKIQFTLNCLSFTEIILIKLIRIIQQSTGKKCKMGTAIKTLQEWLWLKKILITIGNIIVENDLNKFIAYYVELDEIHPSSAFQIKSDKLQGMDQLFRFGKTQFFVHSSVLIIRLNIALVSENLQSKPNSKNFKLHQMKSRMFQDDKEIDKYMQFIITFEDMLKQIFNKI</sequence>